<gene>
    <name evidence="1" type="ORF">IXB50_10255</name>
</gene>
<reference evidence="1" key="1">
    <citation type="submission" date="2020-11" db="EMBL/GenBank/DDBJ databases">
        <authorList>
            <person name="Konstantinou D."/>
            <person name="Gkelis S."/>
            <person name="Popin R."/>
            <person name="Fewer D."/>
            <person name="Sivonen K."/>
        </authorList>
    </citation>
    <scope>NUCLEOTIDE SEQUENCE</scope>
    <source>
        <strain evidence="1">TAU-MAC 1115</strain>
    </source>
</reference>
<keyword evidence="2" id="KW-1185">Reference proteome</keyword>
<dbReference type="Proteomes" id="UP000717364">
    <property type="component" value="Unassembled WGS sequence"/>
</dbReference>
<comment type="caution">
    <text evidence="1">The sequence shown here is derived from an EMBL/GenBank/DDBJ whole genome shotgun (WGS) entry which is preliminary data.</text>
</comment>
<evidence type="ECO:0000313" key="1">
    <source>
        <dbReference type="EMBL" id="MBT9315808.1"/>
    </source>
</evidence>
<sequence length="74" mass="8434">MAYYRTTLLVPNDRKTAFNHTSDFRNAIWDPQVTYARKIDSGPAKLGSLFVLGTSLWGIPFKLPYLIKAFVPDQ</sequence>
<name>A0A947GJB6_9CYAN</name>
<proteinExistence type="predicted"/>
<organism evidence="1 2">
    <name type="scientific">Leptothoe spongobia TAU-MAC 1115</name>
    <dbReference type="NCBI Taxonomy" id="1967444"/>
    <lineage>
        <taxon>Bacteria</taxon>
        <taxon>Bacillati</taxon>
        <taxon>Cyanobacteriota</taxon>
        <taxon>Cyanophyceae</taxon>
        <taxon>Nodosilineales</taxon>
        <taxon>Cymatolegaceae</taxon>
        <taxon>Leptothoe</taxon>
        <taxon>Leptothoe spongobia</taxon>
    </lineage>
</organism>
<dbReference type="AlphaFoldDB" id="A0A947GJB6"/>
<dbReference type="EMBL" id="JADOES010000016">
    <property type="protein sequence ID" value="MBT9315808.1"/>
    <property type="molecule type" value="Genomic_DNA"/>
</dbReference>
<accession>A0A947GJB6</accession>
<dbReference type="RefSeq" id="WP_215608877.1">
    <property type="nucleotide sequence ID" value="NZ_JADOES010000016.1"/>
</dbReference>
<evidence type="ECO:0000313" key="2">
    <source>
        <dbReference type="Proteomes" id="UP000717364"/>
    </source>
</evidence>
<protein>
    <submittedName>
        <fullName evidence="1">Uncharacterized protein</fullName>
    </submittedName>
</protein>
<reference evidence="1" key="2">
    <citation type="journal article" date="2021" name="Mar. Drugs">
        <title>Genome Reduction and Secondary Metabolism of the Marine Sponge-Associated Cyanobacterium Leptothoe.</title>
        <authorList>
            <person name="Konstantinou D."/>
            <person name="Popin R.V."/>
            <person name="Fewer D.P."/>
            <person name="Sivonen K."/>
            <person name="Gkelis S."/>
        </authorList>
    </citation>
    <scope>NUCLEOTIDE SEQUENCE</scope>
    <source>
        <strain evidence="1">TAU-MAC 1115</strain>
    </source>
</reference>